<proteinExistence type="predicted"/>
<evidence type="ECO:0000313" key="1">
    <source>
        <dbReference type="EMBL" id="OSD07965.1"/>
    </source>
</evidence>
<dbReference type="Proteomes" id="UP000193067">
    <property type="component" value="Unassembled WGS sequence"/>
</dbReference>
<gene>
    <name evidence="1" type="ORF">PYCCODRAFT_372363</name>
</gene>
<accession>A0A1Y2J3I1</accession>
<name>A0A1Y2J3I1_TRAC3</name>
<dbReference type="AlphaFoldDB" id="A0A1Y2J3I1"/>
<reference evidence="1 2" key="1">
    <citation type="journal article" date="2015" name="Biotechnol. Biofuels">
        <title>Enhanced degradation of softwood versus hardwood by the white-rot fungus Pycnoporus coccineus.</title>
        <authorList>
            <person name="Couturier M."/>
            <person name="Navarro D."/>
            <person name="Chevret D."/>
            <person name="Henrissat B."/>
            <person name="Piumi F."/>
            <person name="Ruiz-Duenas F.J."/>
            <person name="Martinez A.T."/>
            <person name="Grigoriev I.V."/>
            <person name="Riley R."/>
            <person name="Lipzen A."/>
            <person name="Berrin J.G."/>
            <person name="Master E.R."/>
            <person name="Rosso M.N."/>
        </authorList>
    </citation>
    <scope>NUCLEOTIDE SEQUENCE [LARGE SCALE GENOMIC DNA]</scope>
    <source>
        <strain evidence="1 2">BRFM310</strain>
    </source>
</reference>
<dbReference type="EMBL" id="KZ084087">
    <property type="protein sequence ID" value="OSD07965.1"/>
    <property type="molecule type" value="Genomic_DNA"/>
</dbReference>
<protein>
    <submittedName>
        <fullName evidence="1">Uncharacterized protein</fullName>
    </submittedName>
</protein>
<keyword evidence="2" id="KW-1185">Reference proteome</keyword>
<organism evidence="1 2">
    <name type="scientific">Trametes coccinea (strain BRFM310)</name>
    <name type="common">Pycnoporus coccineus</name>
    <dbReference type="NCBI Taxonomy" id="1353009"/>
    <lineage>
        <taxon>Eukaryota</taxon>
        <taxon>Fungi</taxon>
        <taxon>Dikarya</taxon>
        <taxon>Basidiomycota</taxon>
        <taxon>Agaricomycotina</taxon>
        <taxon>Agaricomycetes</taxon>
        <taxon>Polyporales</taxon>
        <taxon>Polyporaceae</taxon>
        <taxon>Trametes</taxon>
    </lineage>
</organism>
<evidence type="ECO:0000313" key="2">
    <source>
        <dbReference type="Proteomes" id="UP000193067"/>
    </source>
</evidence>
<sequence>MHQMRRVLPKPPSSKSTTHLLVRLAVLVPARDDRISKRPQWHWPPPLAPPSTLPSTESISLVLLLARGAIAVRGGGDAALLAHVTRRPRTCASGRGRAAVRPPSETIP</sequence>